<gene>
    <name evidence="3" type="ORF">GCM10023091_07010</name>
</gene>
<keyword evidence="4" id="KW-1185">Reference proteome</keyword>
<evidence type="ECO:0000313" key="3">
    <source>
        <dbReference type="EMBL" id="GAA4433445.1"/>
    </source>
</evidence>
<dbReference type="NCBIfam" id="NF033710">
    <property type="entry name" value="T9SS_OM_PorV"/>
    <property type="match status" value="1"/>
</dbReference>
<keyword evidence="1" id="KW-0732">Signal</keyword>
<feature type="signal peptide" evidence="1">
    <location>
        <begin position="1"/>
        <end position="19"/>
    </location>
</feature>
<accession>A0ABP8LP55</accession>
<proteinExistence type="predicted"/>
<evidence type="ECO:0000313" key="4">
    <source>
        <dbReference type="Proteomes" id="UP001501508"/>
    </source>
</evidence>
<dbReference type="Gene3D" id="2.40.160.60">
    <property type="entry name" value="Outer membrane protein transport protein (OMPP1/FadL/TodX)"/>
    <property type="match status" value="1"/>
</dbReference>
<organism evidence="3 4">
    <name type="scientific">Ravibacter arvi</name>
    <dbReference type="NCBI Taxonomy" id="2051041"/>
    <lineage>
        <taxon>Bacteria</taxon>
        <taxon>Pseudomonadati</taxon>
        <taxon>Bacteroidota</taxon>
        <taxon>Cytophagia</taxon>
        <taxon>Cytophagales</taxon>
        <taxon>Spirosomataceae</taxon>
        <taxon>Ravibacter</taxon>
    </lineage>
</organism>
<evidence type="ECO:0000256" key="1">
    <source>
        <dbReference type="SAM" id="SignalP"/>
    </source>
</evidence>
<evidence type="ECO:0000259" key="2">
    <source>
        <dbReference type="Pfam" id="PF19572"/>
    </source>
</evidence>
<dbReference type="InterPro" id="IPR047799">
    <property type="entry name" value="T9SS_OM_PorV"/>
</dbReference>
<protein>
    <recommendedName>
        <fullName evidence="2">Type IX secretion system protein PorV domain-containing protein</fullName>
    </recommendedName>
</protein>
<sequence length="398" mass="42664">MKRILAVLSITFLHLGALAQPVNNSDKTIGRIPAGSTLAFLNIAPDARSAALGDAGVAATPDANATYWNASKLAFIEQDHGLSLSYTPWLGDLTDDMFIGYLTGFKKLEKGQTIAGSLHYMNNGEIDLRDGMGGSLGNYNSKELALSGTYSRQLSSKLALGLTLKWIYSNLAGNNVGTGASVKPANTAAGDISLYYNDGFKDQTSGKEFTYGLGLTFSNFGGKISYGSGSYFIPTMLRLGGRITYSGDGIHKFNLLLDANKHMVPTPPYLENYVDGNGNTQTRVVAGRSMADLGLMKGVFGSFSDAPDGFSEELSEIAVATGLEYIYHDVFAARVGYFGQSEKKLGHSNVSFGLGAKFKKTFNVDFAYMIPLRQASPLAQTWRLTLGFALNKATDVAE</sequence>
<reference evidence="4" key="1">
    <citation type="journal article" date="2019" name="Int. J. Syst. Evol. Microbiol.">
        <title>The Global Catalogue of Microorganisms (GCM) 10K type strain sequencing project: providing services to taxonomists for standard genome sequencing and annotation.</title>
        <authorList>
            <consortium name="The Broad Institute Genomics Platform"/>
            <consortium name="The Broad Institute Genome Sequencing Center for Infectious Disease"/>
            <person name="Wu L."/>
            <person name="Ma J."/>
        </authorList>
    </citation>
    <scope>NUCLEOTIDE SEQUENCE [LARGE SCALE GENOMIC DNA]</scope>
    <source>
        <strain evidence="4">JCM 31920</strain>
    </source>
</reference>
<dbReference type="Proteomes" id="UP001501508">
    <property type="component" value="Unassembled WGS sequence"/>
</dbReference>
<dbReference type="RefSeq" id="WP_345026662.1">
    <property type="nucleotide sequence ID" value="NZ_BAABEY010000005.1"/>
</dbReference>
<dbReference type="EMBL" id="BAABEY010000005">
    <property type="protein sequence ID" value="GAA4433445.1"/>
    <property type="molecule type" value="Genomic_DNA"/>
</dbReference>
<dbReference type="InterPro" id="IPR045741">
    <property type="entry name" value="PorV"/>
</dbReference>
<dbReference type="Pfam" id="PF19572">
    <property type="entry name" value="PorV"/>
    <property type="match status" value="1"/>
</dbReference>
<comment type="caution">
    <text evidence="3">The sequence shown here is derived from an EMBL/GenBank/DDBJ whole genome shotgun (WGS) entry which is preliminary data.</text>
</comment>
<dbReference type="NCBIfam" id="NF033709">
    <property type="entry name" value="PorV_fam"/>
    <property type="match status" value="1"/>
</dbReference>
<name>A0ABP8LP55_9BACT</name>
<feature type="chain" id="PRO_5046775558" description="Type IX secretion system protein PorV domain-containing protein" evidence="1">
    <location>
        <begin position="20"/>
        <end position="398"/>
    </location>
</feature>
<feature type="domain" description="Type IX secretion system protein PorV" evidence="2">
    <location>
        <begin position="37"/>
        <end position="268"/>
    </location>
</feature>